<protein>
    <submittedName>
        <fullName evidence="1">Uncharacterized protein</fullName>
    </submittedName>
</protein>
<name>A0AAD7ZWA0_DIPPU</name>
<evidence type="ECO:0000313" key="2">
    <source>
        <dbReference type="Proteomes" id="UP001233999"/>
    </source>
</evidence>
<reference evidence="1" key="1">
    <citation type="journal article" date="2023" name="IScience">
        <title>Live-bearing cockroach genome reveals convergent evolutionary mechanisms linked to viviparity in insects and beyond.</title>
        <authorList>
            <person name="Fouks B."/>
            <person name="Harrison M.C."/>
            <person name="Mikhailova A.A."/>
            <person name="Marchal E."/>
            <person name="English S."/>
            <person name="Carruthers M."/>
            <person name="Jennings E.C."/>
            <person name="Chiamaka E.L."/>
            <person name="Frigard R.A."/>
            <person name="Pippel M."/>
            <person name="Attardo G.M."/>
            <person name="Benoit J.B."/>
            <person name="Bornberg-Bauer E."/>
            <person name="Tobe S.S."/>
        </authorList>
    </citation>
    <scope>NUCLEOTIDE SEQUENCE</scope>
    <source>
        <strain evidence="1">Stay&amp;Tobe</strain>
    </source>
</reference>
<accession>A0AAD7ZWA0</accession>
<sequence length="78" mass="8807">TLSRTDPREISIRFRNFKQTFATLIITISKDVCSTSMGALSYCVMWHELSEDTPTCPVRSANGNRTREVKNADLNAHC</sequence>
<dbReference type="AlphaFoldDB" id="A0AAD7ZWA0"/>
<evidence type="ECO:0000313" key="1">
    <source>
        <dbReference type="EMBL" id="KAJ9587979.1"/>
    </source>
</evidence>
<feature type="non-terminal residue" evidence="1">
    <location>
        <position position="78"/>
    </location>
</feature>
<feature type="non-terminal residue" evidence="1">
    <location>
        <position position="1"/>
    </location>
</feature>
<keyword evidence="2" id="KW-1185">Reference proteome</keyword>
<dbReference type="Proteomes" id="UP001233999">
    <property type="component" value="Unassembled WGS sequence"/>
</dbReference>
<reference evidence="1" key="2">
    <citation type="submission" date="2023-05" db="EMBL/GenBank/DDBJ databases">
        <authorList>
            <person name="Fouks B."/>
        </authorList>
    </citation>
    <scope>NUCLEOTIDE SEQUENCE</scope>
    <source>
        <strain evidence="1">Stay&amp;Tobe</strain>
        <tissue evidence="1">Testes</tissue>
    </source>
</reference>
<gene>
    <name evidence="1" type="ORF">L9F63_018586</name>
</gene>
<comment type="caution">
    <text evidence="1">The sequence shown here is derived from an EMBL/GenBank/DDBJ whole genome shotgun (WGS) entry which is preliminary data.</text>
</comment>
<dbReference type="EMBL" id="JASPKZ010006042">
    <property type="protein sequence ID" value="KAJ9587979.1"/>
    <property type="molecule type" value="Genomic_DNA"/>
</dbReference>
<proteinExistence type="predicted"/>
<organism evidence="1 2">
    <name type="scientific">Diploptera punctata</name>
    <name type="common">Pacific beetle cockroach</name>
    <dbReference type="NCBI Taxonomy" id="6984"/>
    <lineage>
        <taxon>Eukaryota</taxon>
        <taxon>Metazoa</taxon>
        <taxon>Ecdysozoa</taxon>
        <taxon>Arthropoda</taxon>
        <taxon>Hexapoda</taxon>
        <taxon>Insecta</taxon>
        <taxon>Pterygota</taxon>
        <taxon>Neoptera</taxon>
        <taxon>Polyneoptera</taxon>
        <taxon>Dictyoptera</taxon>
        <taxon>Blattodea</taxon>
        <taxon>Blaberoidea</taxon>
        <taxon>Blaberidae</taxon>
        <taxon>Diplopterinae</taxon>
        <taxon>Diploptera</taxon>
    </lineage>
</organism>